<evidence type="ECO:0000313" key="1">
    <source>
        <dbReference type="EMBL" id="AHD23633.1"/>
    </source>
</evidence>
<accession>V9XMK6</accession>
<dbReference type="Proteomes" id="UP000018781">
    <property type="component" value="Chromosome"/>
</dbReference>
<name>V9XMK6_9NOCA</name>
<dbReference type="PATRIC" id="fig|1435356.3.peg.973"/>
<protein>
    <submittedName>
        <fullName evidence="1">Uncharacterized protein</fullName>
    </submittedName>
</protein>
<dbReference type="KEGG" id="rpy:Y013_04880"/>
<reference evidence="1 2" key="1">
    <citation type="journal article" date="2014" name="Genome Announc.">
        <title>Complete Genome of Rhodococcus pyridinivorans SB3094, a Methyl-Ethyl-Ketone-Degrading Bacterium Used for Bioaugmentation.</title>
        <authorList>
            <person name="Dueholm M.S."/>
            <person name="Albertsen M."/>
            <person name="D'Imperio S."/>
            <person name="Tale V.P."/>
            <person name="Lewis D."/>
            <person name="Nielsen P.H."/>
            <person name="Nielsen J.L."/>
        </authorList>
    </citation>
    <scope>NUCLEOTIDE SEQUENCE [LARGE SCALE GENOMIC DNA]</scope>
    <source>
        <strain evidence="1 2">SB3094</strain>
    </source>
</reference>
<organism evidence="1 2">
    <name type="scientific">Rhodococcus pyridinivorans SB3094</name>
    <dbReference type="NCBI Taxonomy" id="1435356"/>
    <lineage>
        <taxon>Bacteria</taxon>
        <taxon>Bacillati</taxon>
        <taxon>Actinomycetota</taxon>
        <taxon>Actinomycetes</taxon>
        <taxon>Mycobacteriales</taxon>
        <taxon>Nocardiaceae</taxon>
        <taxon>Rhodococcus</taxon>
    </lineage>
</organism>
<gene>
    <name evidence="1" type="ORF">Y013_04880</name>
</gene>
<sequence>MTDVAPISPALDDLHEMSDDTEGEFVLPLEPRCRVCRNDAVRGKVNEQLASGATYAAIHRALAEDNANVGEADRVTIDSIRRHAARHYPVQNVAKATYRDILEQRARENGVDFVDGVATAVTPLAFLETVVVKSYQALVSGAVTVDANTAVNAAVKLQTLLDARKGDGDIAEMLVELSKIKDAVRSTVPKEMWADILAKLED</sequence>
<dbReference type="AlphaFoldDB" id="V9XMK6"/>
<proteinExistence type="predicted"/>
<dbReference type="HOGENOM" id="CLU_1353761_0_0_11"/>
<evidence type="ECO:0000313" key="2">
    <source>
        <dbReference type="Proteomes" id="UP000018781"/>
    </source>
</evidence>
<dbReference type="EMBL" id="CP006996">
    <property type="protein sequence ID" value="AHD23633.1"/>
    <property type="molecule type" value="Genomic_DNA"/>
</dbReference>
<dbReference type="eggNOG" id="ENOG5031FZ8">
    <property type="taxonomic scope" value="Bacteria"/>
</dbReference>